<gene>
    <name evidence="4" type="ORF">AL399_06060</name>
</gene>
<evidence type="ECO:0000313" key="5">
    <source>
        <dbReference type="Proteomes" id="UP000054172"/>
    </source>
</evidence>
<reference evidence="4" key="1">
    <citation type="submission" date="2015-08" db="EMBL/GenBank/DDBJ databases">
        <title>Candidatus Bacteriodes Periocalifornicus.</title>
        <authorList>
            <person name="McLean J.S."/>
            <person name="Kelley S."/>
        </authorList>
    </citation>
    <scope>NUCLEOTIDE SEQUENCE [LARGE SCALE GENOMIC DNA]</scope>
    <source>
        <strain evidence="4">12B</strain>
    </source>
</reference>
<name>A0A0Q4AXJ3_9BACT</name>
<dbReference type="Pfam" id="PF00072">
    <property type="entry name" value="Response_reg"/>
    <property type="match status" value="1"/>
</dbReference>
<dbReference type="InterPro" id="IPR050595">
    <property type="entry name" value="Bact_response_regulator"/>
</dbReference>
<sequence>MSDIRILWVDDEIDVLKPHILFLEKRGYTVATATNADDALDMLEGGGFHLTFLDENMPGLSGLDALGHIKKLAPNMPVVMVTKSEEEDIMDRAVGAKIADYLIKPVNPNQILLSIKKNLHEKELVSAGTTSAYQSDFAAISAKVDQAQTADDWANVYRQLSEWRLSLMDIDAPDMLEMHSMQQQSANAAFAKFIRRNYEGWFRGEGQKPLQSPNLLRERVFPLLDAGERVLLIVVDNMRYDQWRIIREMLAPFYRVESEDLYYAILPTVTQYARNAIFAGLMPLEIEQLESDLWVGEGDEGAMNGFEHELLQRNIQRCGRSYKTTYYKGANLEGNPLLAGDYSQMLRDDLTVVVYNFVDMLSHARSDMRMVKQLAVDVHGYLSLTQSWFKHSDLFVLLQRLVDQPIKVVITTDHGSIQVKRPTRVIGDRATTPNLRYKMGKNLNYQERDVYDTTRPASLHLPQLNVSSRYIFATGDYFFAYPNNYNQFVNMYRDSFQHGGVSLEEMIVPVVTMKGMR</sequence>
<dbReference type="Pfam" id="PF08665">
    <property type="entry name" value="PglZ"/>
    <property type="match status" value="1"/>
</dbReference>
<dbReference type="EMBL" id="LIIK01000026">
    <property type="protein sequence ID" value="KQM08675.1"/>
    <property type="molecule type" value="Genomic_DNA"/>
</dbReference>
<dbReference type="CDD" id="cd00156">
    <property type="entry name" value="REC"/>
    <property type="match status" value="1"/>
</dbReference>
<accession>A0A0Q4AXJ3</accession>
<protein>
    <submittedName>
        <fullName evidence="4">Chemotaxis protein CheY</fullName>
    </submittedName>
</protein>
<proteinExistence type="predicted"/>
<dbReference type="PANTHER" id="PTHR44591:SF3">
    <property type="entry name" value="RESPONSE REGULATORY DOMAIN-CONTAINING PROTEIN"/>
    <property type="match status" value="1"/>
</dbReference>
<feature type="modified residue" description="4-aspartylphosphate" evidence="2">
    <location>
        <position position="54"/>
    </location>
</feature>
<evidence type="ECO:0000313" key="4">
    <source>
        <dbReference type="EMBL" id="KQM08675.1"/>
    </source>
</evidence>
<dbReference type="InterPro" id="IPR011006">
    <property type="entry name" value="CheY-like_superfamily"/>
</dbReference>
<dbReference type="InterPro" id="IPR001789">
    <property type="entry name" value="Sig_transdc_resp-reg_receiver"/>
</dbReference>
<comment type="caution">
    <text evidence="4">The sequence shown here is derived from an EMBL/GenBank/DDBJ whole genome shotgun (WGS) entry which is preliminary data.</text>
</comment>
<dbReference type="SUPFAM" id="SSF52172">
    <property type="entry name" value="CheY-like"/>
    <property type="match status" value="1"/>
</dbReference>
<evidence type="ECO:0000256" key="2">
    <source>
        <dbReference type="PROSITE-ProRule" id="PRU00169"/>
    </source>
</evidence>
<dbReference type="PANTHER" id="PTHR44591">
    <property type="entry name" value="STRESS RESPONSE REGULATOR PROTEIN 1"/>
    <property type="match status" value="1"/>
</dbReference>
<dbReference type="Gene3D" id="3.40.50.2300">
    <property type="match status" value="1"/>
</dbReference>
<keyword evidence="1 2" id="KW-0597">Phosphoprotein</keyword>
<dbReference type="AlphaFoldDB" id="A0A0Q4AXJ3"/>
<evidence type="ECO:0000256" key="1">
    <source>
        <dbReference type="ARBA" id="ARBA00022553"/>
    </source>
</evidence>
<organism evidence="4 5">
    <name type="scientific">Candidatus [Bacteroides] periocalifornicus</name>
    <dbReference type="NCBI Taxonomy" id="1702214"/>
    <lineage>
        <taxon>Bacteria</taxon>
        <taxon>Pseudomonadati</taxon>
        <taxon>Bacteroidota</taxon>
    </lineage>
</organism>
<dbReference type="STRING" id="1702214.AL399_06060"/>
<dbReference type="GO" id="GO:0000160">
    <property type="term" value="P:phosphorelay signal transduction system"/>
    <property type="evidence" value="ECO:0007669"/>
    <property type="project" value="InterPro"/>
</dbReference>
<keyword evidence="5" id="KW-1185">Reference proteome</keyword>
<dbReference type="PATRIC" id="fig|1702214.3.peg.473"/>
<dbReference type="PROSITE" id="PS50110">
    <property type="entry name" value="RESPONSE_REGULATORY"/>
    <property type="match status" value="1"/>
</dbReference>
<feature type="domain" description="Response regulatory" evidence="3">
    <location>
        <begin position="5"/>
        <end position="119"/>
    </location>
</feature>
<evidence type="ECO:0000259" key="3">
    <source>
        <dbReference type="PROSITE" id="PS50110"/>
    </source>
</evidence>
<dbReference type="SMART" id="SM00448">
    <property type="entry name" value="REC"/>
    <property type="match status" value="1"/>
</dbReference>
<dbReference type="Proteomes" id="UP000054172">
    <property type="component" value="Unassembled WGS sequence"/>
</dbReference>